<dbReference type="Pfam" id="PF12146">
    <property type="entry name" value="Hydrolase_4"/>
    <property type="match status" value="1"/>
</dbReference>
<feature type="domain" description="Serine aminopeptidase S33" evidence="1">
    <location>
        <begin position="78"/>
        <end position="195"/>
    </location>
</feature>
<dbReference type="PANTHER" id="PTHR12277">
    <property type="entry name" value="ALPHA/BETA HYDROLASE DOMAIN-CONTAINING PROTEIN"/>
    <property type="match status" value="1"/>
</dbReference>
<proteinExistence type="predicted"/>
<protein>
    <submittedName>
        <fullName evidence="2">ARAD1D30052p</fullName>
    </submittedName>
</protein>
<dbReference type="SUPFAM" id="SSF53474">
    <property type="entry name" value="alpha/beta-Hydrolases"/>
    <property type="match status" value="1"/>
</dbReference>
<dbReference type="InterPro" id="IPR022742">
    <property type="entry name" value="Hydrolase_4"/>
</dbReference>
<dbReference type="GO" id="GO:0016020">
    <property type="term" value="C:membrane"/>
    <property type="evidence" value="ECO:0007669"/>
    <property type="project" value="TreeGrafter"/>
</dbReference>
<dbReference type="EMBL" id="HG937694">
    <property type="protein sequence ID" value="CDP38230.1"/>
    <property type="molecule type" value="Genomic_DNA"/>
</dbReference>
<evidence type="ECO:0000313" key="2">
    <source>
        <dbReference type="EMBL" id="CDP38230.1"/>
    </source>
</evidence>
<dbReference type="Gene3D" id="3.40.50.1820">
    <property type="entry name" value="alpha/beta hydrolase"/>
    <property type="match status" value="1"/>
</dbReference>
<dbReference type="PANTHER" id="PTHR12277:SF81">
    <property type="entry name" value="PROTEIN ABHD13"/>
    <property type="match status" value="1"/>
</dbReference>
<dbReference type="AlphaFoldDB" id="A0A060TAY3"/>
<reference evidence="2" key="1">
    <citation type="submission" date="2014-02" db="EMBL/GenBank/DDBJ databases">
        <authorList>
            <person name="Genoscope - CEA"/>
        </authorList>
    </citation>
    <scope>NUCLEOTIDE SEQUENCE</scope>
    <source>
        <strain evidence="2">LS3</strain>
    </source>
</reference>
<dbReference type="PhylomeDB" id="A0A060TAY3"/>
<gene>
    <name evidence="2" type="ORF">GNLVRS02_ARAD1D30052g</name>
</gene>
<dbReference type="InterPro" id="IPR029058">
    <property type="entry name" value="AB_hydrolase_fold"/>
</dbReference>
<accession>A0A060TAY3</accession>
<dbReference type="GO" id="GO:0008474">
    <property type="term" value="F:palmitoyl-(protein) hydrolase activity"/>
    <property type="evidence" value="ECO:0007669"/>
    <property type="project" value="TreeGrafter"/>
</dbReference>
<reference evidence="2" key="2">
    <citation type="submission" date="2014-06" db="EMBL/GenBank/DDBJ databases">
        <title>The complete genome of Blastobotrys (Arxula) adeninivorans LS3 - a yeast of biotechnological interest.</title>
        <authorList>
            <person name="Kunze G."/>
            <person name="Gaillardin C."/>
            <person name="Czernicka M."/>
            <person name="Durrens P."/>
            <person name="Martin T."/>
            <person name="Boer E."/>
            <person name="Gabaldon T."/>
            <person name="Cruz J."/>
            <person name="Talla E."/>
            <person name="Marck C."/>
            <person name="Goffeau A."/>
            <person name="Barbe V."/>
            <person name="Baret P."/>
            <person name="Baronian K."/>
            <person name="Beier S."/>
            <person name="Bleykasten C."/>
            <person name="Bode R."/>
            <person name="Casaregola S."/>
            <person name="Despons L."/>
            <person name="Fairhead C."/>
            <person name="Giersberg M."/>
            <person name="Gierski P."/>
            <person name="Hahnel U."/>
            <person name="Hartmann A."/>
            <person name="Jankowska D."/>
            <person name="Jubin C."/>
            <person name="Jung P."/>
            <person name="Lafontaine I."/>
            <person name="Leh-Louis V."/>
            <person name="Lemaire M."/>
            <person name="Marcet-Houben M."/>
            <person name="Mascher M."/>
            <person name="Morel G."/>
            <person name="Richard G.-F."/>
            <person name="Riechen J."/>
            <person name="Sacerdot C."/>
            <person name="Sarkar A."/>
            <person name="Savel G."/>
            <person name="Schacherer J."/>
            <person name="Sherman D."/>
            <person name="Straub M.-L."/>
            <person name="Stein N."/>
            <person name="Thierry A."/>
            <person name="Trautwein-Schult A."/>
            <person name="Westhof E."/>
            <person name="Worch S."/>
            <person name="Dujon B."/>
            <person name="Souciet J.-L."/>
            <person name="Wincker P."/>
            <person name="Scholz U."/>
            <person name="Neuveglise N."/>
        </authorList>
    </citation>
    <scope>NUCLEOTIDE SEQUENCE</scope>
    <source>
        <strain evidence="2">LS3</strain>
    </source>
</reference>
<evidence type="ECO:0000259" key="1">
    <source>
        <dbReference type="Pfam" id="PF12146"/>
    </source>
</evidence>
<organism evidence="2">
    <name type="scientific">Blastobotrys adeninivorans</name>
    <name type="common">Yeast</name>
    <name type="synonym">Arxula adeninivorans</name>
    <dbReference type="NCBI Taxonomy" id="409370"/>
    <lineage>
        <taxon>Eukaryota</taxon>
        <taxon>Fungi</taxon>
        <taxon>Dikarya</taxon>
        <taxon>Ascomycota</taxon>
        <taxon>Saccharomycotina</taxon>
        <taxon>Dipodascomycetes</taxon>
        <taxon>Dipodascales</taxon>
        <taxon>Trichomonascaceae</taxon>
        <taxon>Blastobotrys</taxon>
    </lineage>
</organism>
<sequence>MTRMLAVIPVVISIAVFGVYKFQRSLIYVSNFPEGSRVQVDSPAKYGLSFEEVWLKTSDGEKLQMFVMPAPGATKTVLLLNPNAGNIGHSIPLAAQFVNMGHNAILFSYRGYGKSSGTASEAGIKKDCHAVLEYITGDATLSSTKLILYGRSLGGAVGIYMTHLAQSQGQKVHGLILENTFLSIPKLIPSVLPVLSPLSFLCTEIWNSQQLIPTLSSQTPVLFLSGQEDELVPKEHMAELYELSASEDKKLIPFKDGTHNDTVAQDGFWQQVEDFCRGL</sequence>
<name>A0A060TAY3_BLAAD</name>